<organism evidence="3">
    <name type="scientific">Megaviridae environmental sample</name>
    <dbReference type="NCBI Taxonomy" id="1737588"/>
    <lineage>
        <taxon>Viruses</taxon>
        <taxon>Varidnaviria</taxon>
        <taxon>Bamfordvirae</taxon>
        <taxon>Nucleocytoviricota</taxon>
        <taxon>Megaviricetes</taxon>
        <taxon>Imitervirales</taxon>
        <taxon>Mimiviridae</taxon>
        <taxon>environmental samples</taxon>
    </lineage>
</organism>
<sequence length="205" mass="24144">MSVVCPYFSIDLVSRVYLKPHQLDNNLKYNILSNIRRDRENKCCKHGYIIKVHDDNDIDSNISIVNDMNGLVRPEDMQCTAEFMVRFSANMCMPIENTQIVVKIDRLQQVLLFASNGPIKVLIQLDDINHEKFELTNERIFYKDTETFVEEDEFVIVQIMAQKFYTGDNEIKTIGRLIDRATQSDKDLSYRLLDVKHTQTYKRYF</sequence>
<keyword evidence="2" id="KW-0804">Transcription</keyword>
<accession>A0A5J6VI28</accession>
<proteinExistence type="predicted"/>
<reference evidence="3" key="1">
    <citation type="journal article" date="2019" name="Philos. Trans. R. Soc. Lond., B, Biol. Sci.">
        <title>Targeted metagenomic recovery of four divergent viruses reveals shared and distinctive characteristics of giant viruses of marine eukaryotes.</title>
        <authorList>
            <person name="Needham D.M."/>
            <person name="Poirier C."/>
            <person name="Hehenberger E."/>
            <person name="Jimenez V."/>
            <person name="Swalwell J.E."/>
            <person name="Santoro A.E."/>
            <person name="Worden A.Z."/>
        </authorList>
    </citation>
    <scope>NUCLEOTIDE SEQUENCE</scope>
    <source>
        <strain evidence="3">OPacV-662</strain>
    </source>
</reference>
<evidence type="ECO:0000256" key="2">
    <source>
        <dbReference type="ARBA" id="ARBA00023163"/>
    </source>
</evidence>
<dbReference type="SUPFAM" id="SSF88798">
    <property type="entry name" value="N-terminal, heterodimerisation domain of RBP7 (RpoE)"/>
    <property type="match status" value="1"/>
</dbReference>
<dbReference type="GO" id="GO:0000428">
    <property type="term" value="C:DNA-directed RNA polymerase complex"/>
    <property type="evidence" value="ECO:0007669"/>
    <property type="project" value="UniProtKB-KW"/>
</dbReference>
<keyword evidence="1" id="KW-0240">DNA-directed RNA polymerase</keyword>
<protein>
    <submittedName>
        <fullName evidence="3">Uncharacterized protein</fullName>
    </submittedName>
</protein>
<dbReference type="Gene3D" id="3.30.1490.120">
    <property type="entry name" value="RNA polymerase Rpb7-like, N-terminal domain"/>
    <property type="match status" value="1"/>
</dbReference>
<dbReference type="EMBL" id="MN448266">
    <property type="protein sequence ID" value="QFG73570.1"/>
    <property type="molecule type" value="Genomic_DNA"/>
</dbReference>
<evidence type="ECO:0000256" key="1">
    <source>
        <dbReference type="ARBA" id="ARBA00022478"/>
    </source>
</evidence>
<evidence type="ECO:0000313" key="3">
    <source>
        <dbReference type="EMBL" id="QFG73570.1"/>
    </source>
</evidence>
<name>A0A5J6VI28_9VIRU</name>
<dbReference type="InterPro" id="IPR036898">
    <property type="entry name" value="RNA_pol_Rpb7-like_N_sf"/>
</dbReference>